<evidence type="ECO:0000313" key="1">
    <source>
        <dbReference type="EMBL" id="RJX68105.1"/>
    </source>
</evidence>
<dbReference type="Proteomes" id="UP000284322">
    <property type="component" value="Unassembled WGS sequence"/>
</dbReference>
<evidence type="ECO:0000313" key="2">
    <source>
        <dbReference type="Proteomes" id="UP000284322"/>
    </source>
</evidence>
<sequence length="243" mass="25358">MMFWPEPITEGVALKYRYILAIAAIGMVTGCGNSDTTDNTAKAAVPSASDAASADGAKVVAAPAKATPAPLRGPELSALLGTKDKEICRPFTMAGRELLYSASAISDGKGGYRASGPRDIPGLGRKIAPTVLQPAQNDGRYGVRYEFDGKWNGLQVVGMGYDFNPGSDLPESTTLYLQDDPAKVASVLGGLGFPVAEGGGAKVVHKNAGFGPGDYFGLVSIIEKRGGRTAYECREGPFDKGDY</sequence>
<comment type="caution">
    <text evidence="1">The sequence shown here is derived from an EMBL/GenBank/DDBJ whole genome shotgun (WGS) entry which is preliminary data.</text>
</comment>
<dbReference type="EMBL" id="RAHJ01000018">
    <property type="protein sequence ID" value="RJX68105.1"/>
    <property type="molecule type" value="Genomic_DNA"/>
</dbReference>
<proteinExistence type="predicted"/>
<accession>A0A419R2Y3</accession>
<organism evidence="1 2">
    <name type="scientific">Tsuneonella suprasediminis</name>
    <dbReference type="NCBI Taxonomy" id="2306996"/>
    <lineage>
        <taxon>Bacteria</taxon>
        <taxon>Pseudomonadati</taxon>
        <taxon>Pseudomonadota</taxon>
        <taxon>Alphaproteobacteria</taxon>
        <taxon>Sphingomonadales</taxon>
        <taxon>Erythrobacteraceae</taxon>
        <taxon>Tsuneonella</taxon>
    </lineage>
</organism>
<name>A0A419R2Y3_9SPHN</name>
<dbReference type="RefSeq" id="WP_120109274.1">
    <property type="nucleotide sequence ID" value="NZ_RAHJ01000018.1"/>
</dbReference>
<protein>
    <submittedName>
        <fullName evidence="1">Uncharacterized protein</fullName>
    </submittedName>
</protein>
<keyword evidence="2" id="KW-1185">Reference proteome</keyword>
<gene>
    <name evidence="1" type="ORF">D6858_09315</name>
</gene>
<dbReference type="AlphaFoldDB" id="A0A419R2Y3"/>
<reference evidence="1 2" key="1">
    <citation type="submission" date="2018-09" db="EMBL/GenBank/DDBJ databases">
        <title>Altererythrobacter sp.Ery1 and Ery12, the genome sequencing of novel strains in genus Alterythrobacter.</title>
        <authorList>
            <person name="Cheng H."/>
            <person name="Wu Y.-H."/>
            <person name="Fang C."/>
            <person name="Xu X.-W."/>
        </authorList>
    </citation>
    <scope>NUCLEOTIDE SEQUENCE [LARGE SCALE GENOMIC DNA]</scope>
    <source>
        <strain evidence="1 2">Ery12</strain>
    </source>
</reference>